<organism evidence="2 3">
    <name type="scientific">Novacetimonas pomaceti</name>
    <dbReference type="NCBI Taxonomy" id="2021998"/>
    <lineage>
        <taxon>Bacteria</taxon>
        <taxon>Pseudomonadati</taxon>
        <taxon>Pseudomonadota</taxon>
        <taxon>Alphaproteobacteria</taxon>
        <taxon>Acetobacterales</taxon>
        <taxon>Acetobacteraceae</taxon>
        <taxon>Novacetimonas</taxon>
    </lineage>
</organism>
<evidence type="ECO:0000313" key="3">
    <source>
        <dbReference type="Proteomes" id="UP000248116"/>
    </source>
</evidence>
<feature type="region of interest" description="Disordered" evidence="1">
    <location>
        <begin position="1"/>
        <end position="31"/>
    </location>
</feature>
<name>A0ABX5P399_9PROT</name>
<evidence type="ECO:0000256" key="1">
    <source>
        <dbReference type="SAM" id="MobiDB-lite"/>
    </source>
</evidence>
<dbReference type="Proteomes" id="UP000248116">
    <property type="component" value="Unassembled WGS sequence"/>
</dbReference>
<comment type="caution">
    <text evidence="2">The sequence shown here is derived from an EMBL/GenBank/DDBJ whole genome shotgun (WGS) entry which is preliminary data.</text>
</comment>
<accession>A0ABX5P399</accession>
<keyword evidence="3" id="KW-1185">Reference proteome</keyword>
<dbReference type="EMBL" id="PRCW01000083">
    <property type="protein sequence ID" value="PYD47298.1"/>
    <property type="molecule type" value="Genomic_DNA"/>
</dbReference>
<evidence type="ECO:0000313" key="2">
    <source>
        <dbReference type="EMBL" id="PYD47298.1"/>
    </source>
</evidence>
<sequence length="61" mass="6423">MRRSFLTVGAPPPPARHDGVTGGDGRAVHDRIGPFAHDRKAGARPAWLPHPLFASGVAPYG</sequence>
<gene>
    <name evidence="2" type="ORF">C3920_10635</name>
</gene>
<reference evidence="2 3" key="1">
    <citation type="submission" date="2018-02" db="EMBL/GenBank/DDBJ databases">
        <authorList>
            <person name="Skraban J."/>
            <person name="Trcek J."/>
        </authorList>
    </citation>
    <scope>NUCLEOTIDE SEQUENCE [LARGE SCALE GENOMIC DNA]</scope>
    <source>
        <strain evidence="2 3">AV446</strain>
    </source>
</reference>
<proteinExistence type="predicted"/>
<protein>
    <submittedName>
        <fullName evidence="2">Uncharacterized protein</fullName>
    </submittedName>
</protein>